<gene>
    <name evidence="1" type="ORF">Prubr_11820</name>
</gene>
<reference evidence="1" key="1">
    <citation type="submission" date="2020-08" db="EMBL/GenBank/DDBJ databases">
        <title>Whole genome shotgun sequence of Polymorphospora rubra NBRC 101157.</title>
        <authorList>
            <person name="Komaki H."/>
            <person name="Tamura T."/>
        </authorList>
    </citation>
    <scope>NUCLEOTIDE SEQUENCE</scope>
    <source>
        <strain evidence="1">NBRC 101157</strain>
    </source>
</reference>
<sequence length="83" mass="9128">MTQRGWQFLVGLLVAALTLVGLALYTASRADVAAEQAREESDRRWCGVVVALDQAYQESPPQTPAGRQIATSIAELRRDFHCP</sequence>
<keyword evidence="2" id="KW-1185">Reference proteome</keyword>
<proteinExistence type="predicted"/>
<dbReference type="EMBL" id="AP023359">
    <property type="protein sequence ID" value="BCJ64161.1"/>
    <property type="molecule type" value="Genomic_DNA"/>
</dbReference>
<evidence type="ECO:0000313" key="2">
    <source>
        <dbReference type="Proteomes" id="UP000680866"/>
    </source>
</evidence>
<dbReference type="Proteomes" id="UP000680866">
    <property type="component" value="Chromosome"/>
</dbReference>
<dbReference type="AlphaFoldDB" id="A0A810MT03"/>
<evidence type="ECO:0000313" key="1">
    <source>
        <dbReference type="EMBL" id="BCJ64161.1"/>
    </source>
</evidence>
<protein>
    <submittedName>
        <fullName evidence="1">Uncharacterized protein</fullName>
    </submittedName>
</protein>
<dbReference type="RefSeq" id="WP_212822324.1">
    <property type="nucleotide sequence ID" value="NZ_AP023359.1"/>
</dbReference>
<accession>A0A810MT03</accession>
<organism evidence="1 2">
    <name type="scientific">Polymorphospora rubra</name>
    <dbReference type="NCBI Taxonomy" id="338584"/>
    <lineage>
        <taxon>Bacteria</taxon>
        <taxon>Bacillati</taxon>
        <taxon>Actinomycetota</taxon>
        <taxon>Actinomycetes</taxon>
        <taxon>Micromonosporales</taxon>
        <taxon>Micromonosporaceae</taxon>
        <taxon>Polymorphospora</taxon>
    </lineage>
</organism>
<name>A0A810MT03_9ACTN</name>
<dbReference type="KEGG" id="pry:Prubr_11820"/>